<evidence type="ECO:0000256" key="5">
    <source>
        <dbReference type="ARBA" id="ARBA00023136"/>
    </source>
</evidence>
<dbReference type="Proteomes" id="UP001304429">
    <property type="component" value="Chromosome"/>
</dbReference>
<name>A0AAX4FJY6_XANEU</name>
<protein>
    <submittedName>
        <fullName evidence="8">FUSC family protein</fullName>
    </submittedName>
</protein>
<feature type="region of interest" description="Disordered" evidence="6">
    <location>
        <begin position="393"/>
        <end position="430"/>
    </location>
</feature>
<dbReference type="PANTHER" id="PTHR30509">
    <property type="entry name" value="P-HYDROXYBENZOIC ACID EFFLUX PUMP SUBUNIT-RELATED"/>
    <property type="match status" value="1"/>
</dbReference>
<dbReference type="RefSeq" id="WP_317719036.1">
    <property type="nucleotide sequence ID" value="NZ_CP137532.1"/>
</dbReference>
<keyword evidence="3 7" id="KW-0812">Transmembrane</keyword>
<evidence type="ECO:0000256" key="7">
    <source>
        <dbReference type="SAM" id="Phobius"/>
    </source>
</evidence>
<organism evidence="8 9">
    <name type="scientific">Xanthomonas euvesicatoria</name>
    <dbReference type="NCBI Taxonomy" id="456327"/>
    <lineage>
        <taxon>Bacteria</taxon>
        <taxon>Pseudomonadati</taxon>
        <taxon>Pseudomonadota</taxon>
        <taxon>Gammaproteobacteria</taxon>
        <taxon>Lysobacterales</taxon>
        <taxon>Lysobacteraceae</taxon>
        <taxon>Xanthomonas</taxon>
    </lineage>
</organism>
<dbReference type="InterPro" id="IPR006726">
    <property type="entry name" value="PHBA_efflux_AaeB/fusaric-R"/>
</dbReference>
<gene>
    <name evidence="8" type="ORF">R5577_00420</name>
</gene>
<feature type="transmembrane region" description="Helical" evidence="7">
    <location>
        <begin position="502"/>
        <end position="520"/>
    </location>
</feature>
<feature type="transmembrane region" description="Helical" evidence="7">
    <location>
        <begin position="526"/>
        <end position="544"/>
    </location>
</feature>
<evidence type="ECO:0000256" key="1">
    <source>
        <dbReference type="ARBA" id="ARBA00004651"/>
    </source>
</evidence>
<dbReference type="AlphaFoldDB" id="A0AAX4FJY6"/>
<evidence type="ECO:0000256" key="2">
    <source>
        <dbReference type="ARBA" id="ARBA00022475"/>
    </source>
</evidence>
<feature type="transmembrane region" description="Helical" evidence="7">
    <location>
        <begin position="84"/>
        <end position="103"/>
    </location>
</feature>
<feature type="transmembrane region" description="Helical" evidence="7">
    <location>
        <begin position="576"/>
        <end position="598"/>
    </location>
</feature>
<evidence type="ECO:0000256" key="3">
    <source>
        <dbReference type="ARBA" id="ARBA00022692"/>
    </source>
</evidence>
<feature type="transmembrane region" description="Helical" evidence="7">
    <location>
        <begin position="144"/>
        <end position="163"/>
    </location>
</feature>
<feature type="transmembrane region" description="Helical" evidence="7">
    <location>
        <begin position="551"/>
        <end position="570"/>
    </location>
</feature>
<keyword evidence="4 7" id="KW-1133">Transmembrane helix</keyword>
<dbReference type="GO" id="GO:0022857">
    <property type="term" value="F:transmembrane transporter activity"/>
    <property type="evidence" value="ECO:0007669"/>
    <property type="project" value="InterPro"/>
</dbReference>
<keyword evidence="2" id="KW-1003">Cell membrane</keyword>
<evidence type="ECO:0000313" key="8">
    <source>
        <dbReference type="EMBL" id="WOP56725.1"/>
    </source>
</evidence>
<dbReference type="PANTHER" id="PTHR30509:SF40">
    <property type="entry name" value="BLR3852 PROTEIN"/>
    <property type="match status" value="1"/>
</dbReference>
<feature type="transmembrane region" description="Helical" evidence="7">
    <location>
        <begin position="110"/>
        <end position="128"/>
    </location>
</feature>
<dbReference type="EMBL" id="CP137539">
    <property type="protein sequence ID" value="WOP56725.1"/>
    <property type="molecule type" value="Genomic_DNA"/>
</dbReference>
<dbReference type="Pfam" id="PF04632">
    <property type="entry name" value="FUSC"/>
    <property type="match status" value="2"/>
</dbReference>
<sequence length="776" mass="82678">MSPLLRDRQAWLFSAKTFAASIAALYVALAGNLSRPYWAMATVYIVSQPLLGPTRAKGVYRVLGTLLAGVATLVMLPNLVETPLLLSAAMALWLSACLFLALLNRGPRGYAFLLAGYTTAFIGFPAVTSPEGIFDTVVARSEEIILGTVMAVLFASLLFPASVKPMLTARIGNWMQDAAQWCRQVLQRGPSQAPRNRLAADLVQFEALIAFVRHDDPRHAGAAPALEQLRARMLMLLPVLSSIADRLDALQRDDAAHGPELATLLEAVAAWVDHVADTGSADADADADADAARQADALRARIEALRPVVDQDIDHLLLDSVLLRLKELLDLWQDCRALQQALVQGTEPVALRVPPAPAPAASMQADPAARDAAARSAGPGALLQRLGFSRRRAAQPAVPTQDDAAPRDGALRSSTRAAAWQPSGHPSAEIADTPVAAHATRHIDLGMAAFSALSAGFALMAYCVLWIGIGWEGGGNGAMMAAVTAAFFAAQDDPAPSMLSFLTWAVVASVVAGIYQFGIFPAIHDFPMLVVVLAAVFLPLGALLHRPGSMLIALPLVVNLTALLSLQNTYSANLQSFVNAAVAMVLGIGFAVVLTRLFRSVGAEWSARRLVRQGWRTLADAADGHGAQDRQHFAARMLDLLGLLAPRLALTPEGSDLASVDMLNEVRVGLNILQLRRARHGLPASSRDAVDAMLGDVAAHYRRQVARKRPLPGPDSLRDRLDMSLTRVGKVPAGAQRDEALLGLIGLRYSVFAKTTAQHQDGAEQQPALAPLPPGR</sequence>
<feature type="transmembrane region" description="Helical" evidence="7">
    <location>
        <begin position="59"/>
        <end position="78"/>
    </location>
</feature>
<proteinExistence type="predicted"/>
<dbReference type="GO" id="GO:0005886">
    <property type="term" value="C:plasma membrane"/>
    <property type="evidence" value="ECO:0007669"/>
    <property type="project" value="UniProtKB-SubCell"/>
</dbReference>
<feature type="transmembrane region" description="Helical" evidence="7">
    <location>
        <begin position="445"/>
        <end position="467"/>
    </location>
</feature>
<comment type="subcellular location">
    <subcellularLocation>
        <location evidence="1">Cell membrane</location>
        <topology evidence="1">Multi-pass membrane protein</topology>
    </subcellularLocation>
</comment>
<keyword evidence="5 7" id="KW-0472">Membrane</keyword>
<evidence type="ECO:0000256" key="6">
    <source>
        <dbReference type="SAM" id="MobiDB-lite"/>
    </source>
</evidence>
<reference evidence="8" key="1">
    <citation type="submission" date="2023-10" db="EMBL/GenBank/DDBJ databases">
        <title>Comparative Genomic Analysis of Tomato Bacterial Spot Xanthomonads Reveals A New Lineage of Xanthomonas euvesicatoria.</title>
        <authorList>
            <person name="Huang C.-J."/>
            <person name="Wu T.-L."/>
            <person name="Wu Y.-L."/>
            <person name="Wang R.-S."/>
            <person name="Lin Y.-C."/>
        </authorList>
    </citation>
    <scope>NUCLEOTIDE SEQUENCE</scope>
    <source>
        <strain evidence="8">T0319-01</strain>
    </source>
</reference>
<feature type="transmembrane region" description="Helical" evidence="7">
    <location>
        <begin position="12"/>
        <end position="29"/>
    </location>
</feature>
<evidence type="ECO:0000256" key="4">
    <source>
        <dbReference type="ARBA" id="ARBA00022989"/>
    </source>
</evidence>
<evidence type="ECO:0000313" key="9">
    <source>
        <dbReference type="Proteomes" id="UP001304429"/>
    </source>
</evidence>
<accession>A0AAX4FJY6</accession>